<feature type="domain" description="NB-ARC" evidence="2">
    <location>
        <begin position="61"/>
        <end position="225"/>
    </location>
</feature>
<feature type="compositionally biased region" description="Acidic residues" evidence="1">
    <location>
        <begin position="1023"/>
        <end position="1034"/>
    </location>
</feature>
<dbReference type="InterPro" id="IPR027417">
    <property type="entry name" value="P-loop_NTPase"/>
</dbReference>
<dbReference type="AlphaFoldDB" id="A0A1V6TEZ3"/>
<feature type="region of interest" description="Disordered" evidence="1">
    <location>
        <begin position="1023"/>
        <end position="1055"/>
    </location>
</feature>
<gene>
    <name evidence="3" type="ORF">PENSTE_c007G00220</name>
</gene>
<dbReference type="Gene3D" id="3.40.50.300">
    <property type="entry name" value="P-loop containing nucleotide triphosphate hydrolases"/>
    <property type="match status" value="1"/>
</dbReference>
<dbReference type="InterPro" id="IPR011990">
    <property type="entry name" value="TPR-like_helical_dom_sf"/>
</dbReference>
<dbReference type="Pfam" id="PF13424">
    <property type="entry name" value="TPR_12"/>
    <property type="match status" value="4"/>
</dbReference>
<dbReference type="SUPFAM" id="SSF48452">
    <property type="entry name" value="TPR-like"/>
    <property type="match status" value="3"/>
</dbReference>
<proteinExistence type="predicted"/>
<organism evidence="3 4">
    <name type="scientific">Penicillium steckii</name>
    <dbReference type="NCBI Taxonomy" id="303698"/>
    <lineage>
        <taxon>Eukaryota</taxon>
        <taxon>Fungi</taxon>
        <taxon>Dikarya</taxon>
        <taxon>Ascomycota</taxon>
        <taxon>Pezizomycotina</taxon>
        <taxon>Eurotiomycetes</taxon>
        <taxon>Eurotiomycetidae</taxon>
        <taxon>Eurotiales</taxon>
        <taxon>Aspergillaceae</taxon>
        <taxon>Penicillium</taxon>
    </lineage>
</organism>
<dbReference type="EMBL" id="MLKD01000007">
    <property type="protein sequence ID" value="OQE24399.1"/>
    <property type="molecule type" value="Genomic_DNA"/>
</dbReference>
<evidence type="ECO:0000256" key="1">
    <source>
        <dbReference type="SAM" id="MobiDB-lite"/>
    </source>
</evidence>
<name>A0A1V6TEZ3_9EURO</name>
<dbReference type="Gene3D" id="1.25.40.10">
    <property type="entry name" value="Tetratricopeptide repeat domain"/>
    <property type="match status" value="3"/>
</dbReference>
<dbReference type="STRING" id="303698.A0A1V6TEZ3"/>
<evidence type="ECO:0000259" key="2">
    <source>
        <dbReference type="Pfam" id="PF00931"/>
    </source>
</evidence>
<reference evidence="4" key="1">
    <citation type="journal article" date="2017" name="Nat. Microbiol.">
        <title>Global analysis of biosynthetic gene clusters reveals vast potential of secondary metabolite production in Penicillium species.</title>
        <authorList>
            <person name="Nielsen J.C."/>
            <person name="Grijseels S."/>
            <person name="Prigent S."/>
            <person name="Ji B."/>
            <person name="Dainat J."/>
            <person name="Nielsen K.F."/>
            <person name="Frisvad J.C."/>
            <person name="Workman M."/>
            <person name="Nielsen J."/>
        </authorList>
    </citation>
    <scope>NUCLEOTIDE SEQUENCE [LARGE SCALE GENOMIC DNA]</scope>
    <source>
        <strain evidence="4">IBT 24891</strain>
    </source>
</reference>
<dbReference type="SUPFAM" id="SSF52540">
    <property type="entry name" value="P-loop containing nucleoside triphosphate hydrolases"/>
    <property type="match status" value="1"/>
</dbReference>
<protein>
    <recommendedName>
        <fullName evidence="2">NB-ARC domain-containing protein</fullName>
    </recommendedName>
</protein>
<dbReference type="Pfam" id="PF13374">
    <property type="entry name" value="TPR_10"/>
    <property type="match status" value="1"/>
</dbReference>
<keyword evidence="4" id="KW-1185">Reference proteome</keyword>
<evidence type="ECO:0000313" key="3">
    <source>
        <dbReference type="EMBL" id="OQE24399.1"/>
    </source>
</evidence>
<accession>A0A1V6TEZ3</accession>
<dbReference type="InterPro" id="IPR002182">
    <property type="entry name" value="NB-ARC"/>
</dbReference>
<dbReference type="PANTHER" id="PTHR46082:SF6">
    <property type="entry name" value="AAA+ ATPASE DOMAIN-CONTAINING PROTEIN-RELATED"/>
    <property type="match status" value="1"/>
</dbReference>
<sequence length="1055" mass="121381">MTSAASFENSNSGLQVGVNNASINHIQLPPERPETPPEPFSTVPFLRDPEFVDRGTLLNQVEEKCNTSPSRLALVGIGGVGQEEDETPNSIEYSYRALEKSRDTWVFWIHASNAARFEQSYRAIADQVKIPGHRNPGINAVSLVTGWLNVEKRKWILILDNVDDDRFLQQQQLLTFLPSSSNGSIIMTTRSRAVALRFVEERILVEVSPMDGQGASALMRAKLGHQTEQGTVSAYQDDIVKLTKALEYMPLAIVQAAAYIKHPASRCTVAQYLERFQKSDSDKLKLLDYEVGDIHRDMDARNSILVTLQLSFEHIRQKHSSAADLLSLMSLFDRQEIPEAVLQKKKSRKPVEEPVEILPEKKLKNRIRNWYNSKRHRKIFPPTSQVQCIEQLQDSGTPDMTFDIQRDIMILRDYSLVSISQDTKLFEMHRLVQLAMQKWLATNGEIEKWRTVFLEKLASEFIEADRDRNRRLCQSLFPHVKSAFLQRPSSKAALSTWAVLLRTASYFGYIYNDAAHLGDMPVESMKAEEEVLGPSHGMNHYTALVVALVYEAQGQWQKALDMRQRMLEDMIRIRGKRHDSTLLDMDNLAHTYRSLGFYEESEALLKELLDIQKEKLGEHDIVLAKTMQSLAWTYYDQGRFPEAAKFAVIAVEMHKTVNGSEHPTTIAVVRDLLLIYSEANLSLEAERLGREALEKGRKDRGPDHPDTLRCMKYLAEVYFRRKKHKEAEELGRLLLEATRKTHGPDQPETIKWEKELSLIYCDSEQYEQAEILSRQTLETQKKNWGNDHPESLKCIRDLYRILVLSSKFEEAEQLTRQTLEAYQQTYGPDHRETLRCARDLSDIYYQKQQYHEAEDILRHSLERLKKLGSVVRIEVLMWTQFLACILAATERDGEAEELHRQVIETLEEDLGPDHRNTTRAKRDFARFYEFREEFQKAASLRYQIFEAASNQFGVEHPDTLDAMFDLAQSLRGAGRDSEALRMIQECLSTLALAYEQDSFSSDSCIAEWQRQLQWLCTSIEDELAREDPAEPETPFEDHTADSMFSNLDHGETNTS</sequence>
<dbReference type="InterPro" id="IPR053137">
    <property type="entry name" value="NLR-like"/>
</dbReference>
<dbReference type="GO" id="GO:0043531">
    <property type="term" value="F:ADP binding"/>
    <property type="evidence" value="ECO:0007669"/>
    <property type="project" value="InterPro"/>
</dbReference>
<dbReference type="OrthoDB" id="5986190at2759"/>
<dbReference type="Proteomes" id="UP000191285">
    <property type="component" value="Unassembled WGS sequence"/>
</dbReference>
<dbReference type="PANTHER" id="PTHR46082">
    <property type="entry name" value="ATP/GTP-BINDING PROTEIN-RELATED"/>
    <property type="match status" value="1"/>
</dbReference>
<comment type="caution">
    <text evidence="3">The sequence shown here is derived from an EMBL/GenBank/DDBJ whole genome shotgun (WGS) entry which is preliminary data.</text>
</comment>
<dbReference type="Pfam" id="PF00931">
    <property type="entry name" value="NB-ARC"/>
    <property type="match status" value="1"/>
</dbReference>
<evidence type="ECO:0000313" key="4">
    <source>
        <dbReference type="Proteomes" id="UP000191285"/>
    </source>
</evidence>